<evidence type="ECO:0000313" key="1">
    <source>
        <dbReference type="EMBL" id="MDC2889423.1"/>
    </source>
</evidence>
<keyword evidence="2" id="KW-1185">Reference proteome</keyword>
<evidence type="ECO:0000313" key="2">
    <source>
        <dbReference type="Proteomes" id="UP001528411"/>
    </source>
</evidence>
<name>A0ABT5FEV5_9GAMM</name>
<reference evidence="1 2" key="1">
    <citation type="submission" date="2023-01" db="EMBL/GenBank/DDBJ databases">
        <title>Psychrosphaera sp. nov., isolated from marine algae.</title>
        <authorList>
            <person name="Bayburt H."/>
            <person name="Choi B.J."/>
            <person name="Kim J.M."/>
            <person name="Choi D.G."/>
            <person name="Jeon C.O."/>
        </authorList>
    </citation>
    <scope>NUCLEOTIDE SEQUENCE [LARGE SCALE GENOMIC DNA]</scope>
    <source>
        <strain evidence="1 2">G1-22</strain>
    </source>
</reference>
<dbReference type="RefSeq" id="WP_215963364.1">
    <property type="nucleotide sequence ID" value="NZ_JAQOMS010000002.1"/>
</dbReference>
<dbReference type="EMBL" id="JAQOMS010000002">
    <property type="protein sequence ID" value="MDC2889423.1"/>
    <property type="molecule type" value="Genomic_DNA"/>
</dbReference>
<proteinExistence type="predicted"/>
<protein>
    <submittedName>
        <fullName evidence="1">Uncharacterized protein</fullName>
    </submittedName>
</protein>
<organism evidence="1 2">
    <name type="scientific">Psychrosphaera algicola</name>
    <dbReference type="NCBI Taxonomy" id="3023714"/>
    <lineage>
        <taxon>Bacteria</taxon>
        <taxon>Pseudomonadati</taxon>
        <taxon>Pseudomonadota</taxon>
        <taxon>Gammaproteobacteria</taxon>
        <taxon>Alteromonadales</taxon>
        <taxon>Pseudoalteromonadaceae</taxon>
        <taxon>Psychrosphaera</taxon>
    </lineage>
</organism>
<comment type="caution">
    <text evidence="1">The sequence shown here is derived from an EMBL/GenBank/DDBJ whole genome shotgun (WGS) entry which is preliminary data.</text>
</comment>
<gene>
    <name evidence="1" type="ORF">PN838_12345</name>
</gene>
<sequence length="107" mass="12144">MANAATFIDNKARQLSYYADAFVWGSLPASEVNLYCWDTLEEWSQVAANDVKMTPKESAFWYLLHQLVCSNSSEIKGCPKLRSEVDTCINYLRGCGRYPDFCCGIRP</sequence>
<dbReference type="Proteomes" id="UP001528411">
    <property type="component" value="Unassembled WGS sequence"/>
</dbReference>
<accession>A0ABT5FEV5</accession>